<feature type="transmembrane region" description="Helical" evidence="2">
    <location>
        <begin position="21"/>
        <end position="47"/>
    </location>
</feature>
<reference evidence="3" key="1">
    <citation type="submission" date="2022-08" db="UniProtKB">
        <authorList>
            <consortium name="EnsemblMetazoa"/>
        </authorList>
    </citation>
    <scope>IDENTIFICATION</scope>
    <source>
        <strain evidence="3">Israel</strain>
    </source>
</reference>
<feature type="region of interest" description="Disordered" evidence="1">
    <location>
        <begin position="165"/>
        <end position="187"/>
    </location>
</feature>
<proteinExistence type="predicted"/>
<feature type="compositionally biased region" description="Basic residues" evidence="1">
    <location>
        <begin position="714"/>
        <end position="726"/>
    </location>
</feature>
<protein>
    <submittedName>
        <fullName evidence="3">Uncharacterized protein</fullName>
    </submittedName>
</protein>
<keyword evidence="2" id="KW-0472">Membrane</keyword>
<dbReference type="Proteomes" id="UP000092462">
    <property type="component" value="Unassembled WGS sequence"/>
</dbReference>
<dbReference type="EnsemblMetazoa" id="PPAI009561-RA">
    <property type="protein sequence ID" value="PPAI009561-PA"/>
    <property type="gene ID" value="PPAI009561"/>
</dbReference>
<organism evidence="3 4">
    <name type="scientific">Phlebotomus papatasi</name>
    <name type="common">Sandfly</name>
    <dbReference type="NCBI Taxonomy" id="29031"/>
    <lineage>
        <taxon>Eukaryota</taxon>
        <taxon>Metazoa</taxon>
        <taxon>Ecdysozoa</taxon>
        <taxon>Arthropoda</taxon>
        <taxon>Hexapoda</taxon>
        <taxon>Insecta</taxon>
        <taxon>Pterygota</taxon>
        <taxon>Neoptera</taxon>
        <taxon>Endopterygota</taxon>
        <taxon>Diptera</taxon>
        <taxon>Nematocera</taxon>
        <taxon>Psychodoidea</taxon>
        <taxon>Psychodidae</taxon>
        <taxon>Phlebotomus</taxon>
        <taxon>Phlebotomus</taxon>
    </lineage>
</organism>
<evidence type="ECO:0000313" key="4">
    <source>
        <dbReference type="Proteomes" id="UP000092462"/>
    </source>
</evidence>
<dbReference type="EMBL" id="AJVK01001336">
    <property type="status" value="NOT_ANNOTATED_CDS"/>
    <property type="molecule type" value="Genomic_DNA"/>
</dbReference>
<evidence type="ECO:0000313" key="3">
    <source>
        <dbReference type="EnsemblMetazoa" id="PPAI009561-PA"/>
    </source>
</evidence>
<sequence length="733" mass="81783">MRVYCEPEMAKKKRVKMLEIVSELFGIVFSWYYGLAAFVLFSLAYIVEVELDLPLQEDGPAVAHVNLKRLIQKVIEEALNLPDLFNFSGYPQPPESHLPYFSTKKYEQLLATAVLNKVIDHYRNPKNHQENSSGIQSGSEFDSNHNALSDKTAVLSPISSQKALDKRLEEASQTSESSLKTRSTESDETYLSDYIQKHRVPLPDLSAASSESTVDDNSSEILSTAGTEGTWEENWLFKKRKVKTETNSTAIGMLVPSPTEEVKALIGDKNVDEVSDLSEAGSDAEEDTQDRPATKLIESKTIIGGKNELISLEDTSSATDSLLSNPDSGINVTEAKNEVLVTDGDFAEAPQNTNPTQAINENIGTVINGTDIPIPTPRQSAVTEKVEENHVLENHVSKSRTSETLSQSPEPDSLEEEHLIPGSIAEREHLKWQHPDADIPNNPYSPEALQQRLVGKTYHSQSTTGSTTSNIESPPKTPERSLQVVLGENSPDYKRYGRDYYINDAKKSSGTRKKQMDIITMPSEEDKVSALNENVCFYPQIVLNDNSCTNYDTNSSYILNKFLSGSGGSVDFPRNTKLRRSVSLKSFRTRNLLDDLEVHSVDRRRVRKTNSFRPTATEVTAFEAQMLHNDLKRNSFRSLNGTNNFVLNPIFDDPASEAAETDTDSLQRLKSASSVSILDTRGRDSDTESDISWRFFAGGRDECVETVFDDLNSLRRRPKNPKKTPKSTRSYDN</sequence>
<dbReference type="EMBL" id="AJVK01001335">
    <property type="status" value="NOT_ANNOTATED_CDS"/>
    <property type="molecule type" value="Genomic_DNA"/>
</dbReference>
<evidence type="ECO:0000256" key="1">
    <source>
        <dbReference type="SAM" id="MobiDB-lite"/>
    </source>
</evidence>
<name>A0A1B0DMG9_PHLPP</name>
<keyword evidence="2" id="KW-0812">Transmembrane</keyword>
<feature type="compositionally biased region" description="Polar residues" evidence="1">
    <location>
        <begin position="171"/>
        <end position="181"/>
    </location>
</feature>
<accession>A0A1B0DMG9</accession>
<dbReference type="VEuPathDB" id="VectorBase:PPAPM1_005365"/>
<feature type="compositionally biased region" description="Polar residues" evidence="1">
    <location>
        <begin position="458"/>
        <end position="472"/>
    </location>
</feature>
<keyword evidence="4" id="KW-1185">Reference proteome</keyword>
<evidence type="ECO:0000256" key="2">
    <source>
        <dbReference type="SAM" id="Phobius"/>
    </source>
</evidence>
<feature type="region of interest" description="Disordered" evidence="1">
    <location>
        <begin position="455"/>
        <end position="481"/>
    </location>
</feature>
<dbReference type="EMBL" id="AJVK01001337">
    <property type="status" value="NOT_ANNOTATED_CDS"/>
    <property type="molecule type" value="Genomic_DNA"/>
</dbReference>
<feature type="region of interest" description="Disordered" evidence="1">
    <location>
        <begin position="391"/>
        <end position="417"/>
    </location>
</feature>
<keyword evidence="2" id="KW-1133">Transmembrane helix</keyword>
<feature type="region of interest" description="Disordered" evidence="1">
    <location>
        <begin position="714"/>
        <end position="733"/>
    </location>
</feature>
<dbReference type="AlphaFoldDB" id="A0A1B0DMG9"/>
<dbReference type="VEuPathDB" id="VectorBase:PPAI009561"/>